<evidence type="ECO:0000256" key="2">
    <source>
        <dbReference type="RuleBase" id="RU362097"/>
    </source>
</evidence>
<dbReference type="InterPro" id="IPR003423">
    <property type="entry name" value="OMP_efflux"/>
</dbReference>
<feature type="chain" id="PRO_5029032508" evidence="2">
    <location>
        <begin position="26"/>
        <end position="478"/>
    </location>
</feature>
<dbReference type="PANTHER" id="PTHR30203:SF32">
    <property type="entry name" value="CATION EFFLUX SYSTEM PROTEIN CUSC"/>
    <property type="match status" value="1"/>
</dbReference>
<dbReference type="GO" id="GO:0015562">
    <property type="term" value="F:efflux transmembrane transporter activity"/>
    <property type="evidence" value="ECO:0007669"/>
    <property type="project" value="InterPro"/>
</dbReference>
<dbReference type="EMBL" id="CP060714">
    <property type="protein sequence ID" value="QNN58810.1"/>
    <property type="molecule type" value="Genomic_DNA"/>
</dbReference>
<dbReference type="NCBIfam" id="TIGR01845">
    <property type="entry name" value="outer_NodT"/>
    <property type="match status" value="1"/>
</dbReference>
<dbReference type="Proteomes" id="UP000515811">
    <property type="component" value="Chromosome"/>
</dbReference>
<feature type="signal peptide" evidence="2">
    <location>
        <begin position="1"/>
        <end position="25"/>
    </location>
</feature>
<protein>
    <submittedName>
        <fullName evidence="4">TolC family protein</fullName>
    </submittedName>
</protein>
<keyword evidence="2" id="KW-0564">Palmitate</keyword>
<dbReference type="PANTHER" id="PTHR30203">
    <property type="entry name" value="OUTER MEMBRANE CATION EFFLUX PROTEIN"/>
    <property type="match status" value="1"/>
</dbReference>
<keyword evidence="2" id="KW-0472">Membrane</keyword>
<evidence type="ECO:0000256" key="3">
    <source>
        <dbReference type="SAM" id="MobiDB-lite"/>
    </source>
</evidence>
<keyword evidence="2" id="KW-0732">Signal</keyword>
<feature type="compositionally biased region" description="Basic and acidic residues" evidence="3">
    <location>
        <begin position="108"/>
        <end position="122"/>
    </location>
</feature>
<keyword evidence="5" id="KW-1185">Reference proteome</keyword>
<dbReference type="InterPro" id="IPR010131">
    <property type="entry name" value="MdtP/NodT-like"/>
</dbReference>
<dbReference type="KEGG" id="drg:H9K76_08385"/>
<dbReference type="Pfam" id="PF02321">
    <property type="entry name" value="OEP"/>
    <property type="match status" value="2"/>
</dbReference>
<dbReference type="PROSITE" id="PS51257">
    <property type="entry name" value="PROKAR_LIPOPROTEIN"/>
    <property type="match status" value="1"/>
</dbReference>
<sequence>MRAGFRWVMPVSAMMLAGCASVADAPPPFPVMASQYSSPQALQAQAEDSAALLGSWWLLFDAPELNGLVKQALAESTEARMAVARMREARALREAALTQYRPQGGVEARTERRGSRRLDGAKGEGGAADLGTQGNSALGLQVSWELDVFGRGTAHARQAEGEYAAALYSAHAERAALVAEVARTWFEVQRLAAALEDARATVAIQQNLQHLLERKLDRGLAPLSELARVEAGLWAAQADEVALQARWDAGRRALLVLVGLGDASLDELPLAAQPTQPPALPQALPSELLARRPDVLMARAQMNAAAGGLQLSRLALWPSITLTPGIGLNWQNHAGSLRTGYWSLAGNVLLPVLDRPRLLAQARAQGARAEQAVITYEQTVQRAFSETDQALLQMASDLPRLGMLQRAQDRAEAAFHASEKGYRAGVFDLMTVLDAERTYRQARVALTDARGMALNHAVQVFQALGGGWQADADWIPQG</sequence>
<comment type="similarity">
    <text evidence="1 2">Belongs to the outer membrane factor (OMF) (TC 1.B.17) family.</text>
</comment>
<dbReference type="AlphaFoldDB" id="A0A7G9RT85"/>
<evidence type="ECO:0000313" key="5">
    <source>
        <dbReference type="Proteomes" id="UP000515811"/>
    </source>
</evidence>
<comment type="subcellular location">
    <subcellularLocation>
        <location evidence="2">Cell membrane</location>
        <topology evidence="2">Lipid-anchor</topology>
    </subcellularLocation>
</comment>
<dbReference type="SUPFAM" id="SSF56954">
    <property type="entry name" value="Outer membrane efflux proteins (OEP)"/>
    <property type="match status" value="1"/>
</dbReference>
<organism evidence="4 5">
    <name type="scientific">Diaphorobacter ruginosibacter</name>
    <dbReference type="NCBI Taxonomy" id="1715720"/>
    <lineage>
        <taxon>Bacteria</taxon>
        <taxon>Pseudomonadati</taxon>
        <taxon>Pseudomonadota</taxon>
        <taxon>Betaproteobacteria</taxon>
        <taxon>Burkholderiales</taxon>
        <taxon>Comamonadaceae</taxon>
        <taxon>Diaphorobacter</taxon>
    </lineage>
</organism>
<feature type="region of interest" description="Disordered" evidence="3">
    <location>
        <begin position="102"/>
        <end position="130"/>
    </location>
</feature>
<dbReference type="RefSeq" id="WP_187599500.1">
    <property type="nucleotide sequence ID" value="NZ_CP060714.1"/>
</dbReference>
<keyword evidence="2" id="KW-1134">Transmembrane beta strand</keyword>
<reference evidence="4 5" key="1">
    <citation type="submission" date="2020-08" db="EMBL/GenBank/DDBJ databases">
        <title>Genome sequence of Diaphorobacter ruginosibacter DSM 27467T.</title>
        <authorList>
            <person name="Hyun D.-W."/>
            <person name="Bae J.-W."/>
        </authorList>
    </citation>
    <scope>NUCLEOTIDE SEQUENCE [LARGE SCALE GENOMIC DNA]</scope>
    <source>
        <strain evidence="4 5">DSM 27467</strain>
    </source>
</reference>
<dbReference type="Gene3D" id="1.20.1600.10">
    <property type="entry name" value="Outer membrane efflux proteins (OEP)"/>
    <property type="match status" value="1"/>
</dbReference>
<accession>A0A7G9RT85</accession>
<keyword evidence="2" id="KW-0449">Lipoprotein</keyword>
<gene>
    <name evidence="4" type="ORF">H9K76_08385</name>
</gene>
<dbReference type="Gene3D" id="2.20.200.10">
    <property type="entry name" value="Outer membrane efflux proteins (OEP)"/>
    <property type="match status" value="1"/>
</dbReference>
<proteinExistence type="inferred from homology"/>
<name>A0A7G9RT85_9BURK</name>
<evidence type="ECO:0000256" key="1">
    <source>
        <dbReference type="ARBA" id="ARBA00007613"/>
    </source>
</evidence>
<evidence type="ECO:0000313" key="4">
    <source>
        <dbReference type="EMBL" id="QNN58810.1"/>
    </source>
</evidence>
<dbReference type="GO" id="GO:0005886">
    <property type="term" value="C:plasma membrane"/>
    <property type="evidence" value="ECO:0007669"/>
    <property type="project" value="UniProtKB-SubCell"/>
</dbReference>
<keyword evidence="2" id="KW-0812">Transmembrane</keyword>